<protein>
    <submittedName>
        <fullName evidence="1">Uncharacterized protein</fullName>
    </submittedName>
</protein>
<accession>A0ABY1AEW9</accession>
<name>A0ABY1AEW9_9LACO</name>
<dbReference type="EMBL" id="FOCC01000020">
    <property type="protein sequence ID" value="SEN01444.1"/>
    <property type="molecule type" value="Genomic_DNA"/>
</dbReference>
<gene>
    <name evidence="1" type="ORF">SAMN05216431_12020</name>
</gene>
<evidence type="ECO:0000313" key="1">
    <source>
        <dbReference type="EMBL" id="SEN01444.1"/>
    </source>
</evidence>
<sequence>MEKFQALGGTLYTQTAGFKIVQASGQVIGLEVIKKYGKSIC</sequence>
<dbReference type="Proteomes" id="UP000182089">
    <property type="component" value="Unassembled WGS sequence"/>
</dbReference>
<organism evidence="1 2">
    <name type="scientific">Ligilactobacillus ruminis</name>
    <dbReference type="NCBI Taxonomy" id="1623"/>
    <lineage>
        <taxon>Bacteria</taxon>
        <taxon>Bacillati</taxon>
        <taxon>Bacillota</taxon>
        <taxon>Bacilli</taxon>
        <taxon>Lactobacillales</taxon>
        <taxon>Lactobacillaceae</taxon>
        <taxon>Ligilactobacillus</taxon>
    </lineage>
</organism>
<reference evidence="1 2" key="1">
    <citation type="submission" date="2016-10" db="EMBL/GenBank/DDBJ databases">
        <authorList>
            <person name="Varghese N."/>
            <person name="Submissions S."/>
        </authorList>
    </citation>
    <scope>NUCLEOTIDE SEQUENCE [LARGE SCALE GENOMIC DNA]</scope>
    <source>
        <strain evidence="1 2">WC1T17</strain>
    </source>
</reference>
<comment type="caution">
    <text evidence="1">The sequence shown here is derived from an EMBL/GenBank/DDBJ whole genome shotgun (WGS) entry which is preliminary data.</text>
</comment>
<proteinExistence type="predicted"/>
<evidence type="ECO:0000313" key="2">
    <source>
        <dbReference type="Proteomes" id="UP000182089"/>
    </source>
</evidence>